<evidence type="ECO:0000313" key="11">
    <source>
        <dbReference type="Proteomes" id="UP000249354"/>
    </source>
</evidence>
<feature type="binding site" evidence="9">
    <location>
        <position position="148"/>
    </location>
    <ligand>
        <name>Zn(2+)</name>
        <dbReference type="ChEBI" id="CHEBI:29105"/>
        <note>catalytic</note>
    </ligand>
</feature>
<dbReference type="InterPro" id="IPR002036">
    <property type="entry name" value="YbeY"/>
</dbReference>
<dbReference type="HAMAP" id="MF_00009">
    <property type="entry name" value="Endoribonucl_YbeY"/>
    <property type="match status" value="1"/>
</dbReference>
<evidence type="ECO:0000256" key="5">
    <source>
        <dbReference type="ARBA" id="ARBA00022723"/>
    </source>
</evidence>
<comment type="cofactor">
    <cofactor evidence="9">
        <name>Zn(2+)</name>
        <dbReference type="ChEBI" id="CHEBI:29105"/>
    </cofactor>
    <text evidence="9">Binds 1 zinc ion.</text>
</comment>
<dbReference type="Pfam" id="PF02130">
    <property type="entry name" value="YbeY"/>
    <property type="match status" value="1"/>
</dbReference>
<evidence type="ECO:0000256" key="8">
    <source>
        <dbReference type="ARBA" id="ARBA00022833"/>
    </source>
</evidence>
<gene>
    <name evidence="9" type="primary">ybeY</name>
    <name evidence="10" type="ORF">DCF25_02830</name>
</gene>
<proteinExistence type="inferred from homology"/>
<evidence type="ECO:0000256" key="2">
    <source>
        <dbReference type="ARBA" id="ARBA00022517"/>
    </source>
</evidence>
<evidence type="ECO:0000256" key="6">
    <source>
        <dbReference type="ARBA" id="ARBA00022759"/>
    </source>
</evidence>
<protein>
    <recommendedName>
        <fullName evidence="9">Endoribonuclease YbeY</fullName>
        <ecNumber evidence="9">3.1.-.-</ecNumber>
    </recommendedName>
</protein>
<dbReference type="Gene3D" id="3.40.390.30">
    <property type="entry name" value="Metalloproteases ('zincins'), catalytic domain"/>
    <property type="match status" value="1"/>
</dbReference>
<comment type="similarity">
    <text evidence="1 9">Belongs to the endoribonuclease YbeY family.</text>
</comment>
<dbReference type="PROSITE" id="PS01306">
    <property type="entry name" value="UPF0054"/>
    <property type="match status" value="1"/>
</dbReference>
<feature type="binding site" evidence="9">
    <location>
        <position position="152"/>
    </location>
    <ligand>
        <name>Zn(2+)</name>
        <dbReference type="ChEBI" id="CHEBI:29105"/>
        <note>catalytic</note>
    </ligand>
</feature>
<sequence>MTVTSTKSGLRNELQNEIQTANIQVEAFVEGALVNVPGIAIAQYQTWLTLWLTELNPALSPLNAYELSLRLTTDAEIQQLNTDYRHQPKPTDVLSFAALEIDFPGADAINQAQPLYLGDIIISVETAQRQADERDRTLSLEIIWLTAHGLLHLLGWDHPDEQSLTNMLDQQDQMLALIKTELT</sequence>
<comment type="function">
    <text evidence="9">Single strand-specific metallo-endoribonuclease involved in late-stage 70S ribosome quality control and in maturation of the 3' terminus of the 16S rRNA.</text>
</comment>
<feature type="binding site" evidence="9">
    <location>
        <position position="158"/>
    </location>
    <ligand>
        <name>Zn(2+)</name>
        <dbReference type="ChEBI" id="CHEBI:29105"/>
        <note>catalytic</note>
    </ligand>
</feature>
<keyword evidence="9" id="KW-0963">Cytoplasm</keyword>
<dbReference type="SUPFAM" id="SSF55486">
    <property type="entry name" value="Metalloproteases ('zincins'), catalytic domain"/>
    <property type="match status" value="1"/>
</dbReference>
<comment type="subcellular location">
    <subcellularLocation>
        <location evidence="9">Cytoplasm</location>
    </subcellularLocation>
</comment>
<dbReference type="PANTHER" id="PTHR46986:SF1">
    <property type="entry name" value="ENDORIBONUCLEASE YBEY, CHLOROPLASTIC"/>
    <property type="match status" value="1"/>
</dbReference>
<dbReference type="EMBL" id="QBMC01000010">
    <property type="protein sequence ID" value="PZO22412.1"/>
    <property type="molecule type" value="Genomic_DNA"/>
</dbReference>
<evidence type="ECO:0000313" key="10">
    <source>
        <dbReference type="EMBL" id="PZO22412.1"/>
    </source>
</evidence>
<dbReference type="AlphaFoldDB" id="A0A2W4UPP9"/>
<dbReference type="Proteomes" id="UP000249354">
    <property type="component" value="Unassembled WGS sequence"/>
</dbReference>
<dbReference type="PANTHER" id="PTHR46986">
    <property type="entry name" value="ENDORIBONUCLEASE YBEY, CHLOROPLASTIC"/>
    <property type="match status" value="1"/>
</dbReference>
<evidence type="ECO:0000256" key="7">
    <source>
        <dbReference type="ARBA" id="ARBA00022801"/>
    </source>
</evidence>
<keyword evidence="6 9" id="KW-0255">Endonuclease</keyword>
<organism evidence="10 11">
    <name type="scientific">Leptolyngbya foveolarum</name>
    <dbReference type="NCBI Taxonomy" id="47253"/>
    <lineage>
        <taxon>Bacteria</taxon>
        <taxon>Bacillati</taxon>
        <taxon>Cyanobacteriota</taxon>
        <taxon>Cyanophyceae</taxon>
        <taxon>Leptolyngbyales</taxon>
        <taxon>Leptolyngbyaceae</taxon>
        <taxon>Leptolyngbya group</taxon>
        <taxon>Leptolyngbya</taxon>
    </lineage>
</organism>
<dbReference type="NCBIfam" id="TIGR00043">
    <property type="entry name" value="rRNA maturation RNase YbeY"/>
    <property type="match status" value="1"/>
</dbReference>
<keyword evidence="2 9" id="KW-0690">Ribosome biogenesis</keyword>
<reference evidence="10 11" key="2">
    <citation type="submission" date="2018-06" db="EMBL/GenBank/DDBJ databases">
        <title>Metagenomic assembly of (sub)arctic Cyanobacteria and their associated microbiome from non-axenic cultures.</title>
        <authorList>
            <person name="Baurain D."/>
        </authorList>
    </citation>
    <scope>NUCLEOTIDE SEQUENCE [LARGE SCALE GENOMIC DNA]</scope>
    <source>
        <strain evidence="10">ULC129bin1</strain>
    </source>
</reference>
<evidence type="ECO:0000256" key="4">
    <source>
        <dbReference type="ARBA" id="ARBA00022722"/>
    </source>
</evidence>
<dbReference type="GO" id="GO:0006364">
    <property type="term" value="P:rRNA processing"/>
    <property type="evidence" value="ECO:0007669"/>
    <property type="project" value="UniProtKB-UniRule"/>
</dbReference>
<keyword evidence="7 9" id="KW-0378">Hydrolase</keyword>
<name>A0A2W4UPP9_9CYAN</name>
<keyword evidence="3 9" id="KW-0698">rRNA processing</keyword>
<dbReference type="InterPro" id="IPR020549">
    <property type="entry name" value="YbeY_CS"/>
</dbReference>
<comment type="caution">
    <text evidence="10">The sequence shown here is derived from an EMBL/GenBank/DDBJ whole genome shotgun (WGS) entry which is preliminary data.</text>
</comment>
<keyword evidence="5 9" id="KW-0479">Metal-binding</keyword>
<evidence type="ECO:0000256" key="1">
    <source>
        <dbReference type="ARBA" id="ARBA00010875"/>
    </source>
</evidence>
<dbReference type="GO" id="GO:0008270">
    <property type="term" value="F:zinc ion binding"/>
    <property type="evidence" value="ECO:0007669"/>
    <property type="project" value="UniProtKB-UniRule"/>
</dbReference>
<dbReference type="GO" id="GO:0005737">
    <property type="term" value="C:cytoplasm"/>
    <property type="evidence" value="ECO:0007669"/>
    <property type="project" value="UniProtKB-SubCell"/>
</dbReference>
<dbReference type="InterPro" id="IPR023091">
    <property type="entry name" value="MetalPrtase_cat_dom_sf_prd"/>
</dbReference>
<evidence type="ECO:0000256" key="3">
    <source>
        <dbReference type="ARBA" id="ARBA00022552"/>
    </source>
</evidence>
<keyword evidence="4 9" id="KW-0540">Nuclease</keyword>
<reference evidence="11" key="1">
    <citation type="submission" date="2018-04" db="EMBL/GenBank/DDBJ databases">
        <authorList>
            <person name="Cornet L."/>
        </authorList>
    </citation>
    <scope>NUCLEOTIDE SEQUENCE [LARGE SCALE GENOMIC DNA]</scope>
</reference>
<dbReference type="GO" id="GO:0004222">
    <property type="term" value="F:metalloendopeptidase activity"/>
    <property type="evidence" value="ECO:0007669"/>
    <property type="project" value="InterPro"/>
</dbReference>
<dbReference type="EC" id="3.1.-.-" evidence="9"/>
<keyword evidence="8 9" id="KW-0862">Zinc</keyword>
<dbReference type="GO" id="GO:0004521">
    <property type="term" value="F:RNA endonuclease activity"/>
    <property type="evidence" value="ECO:0007669"/>
    <property type="project" value="UniProtKB-UniRule"/>
</dbReference>
<evidence type="ECO:0000256" key="9">
    <source>
        <dbReference type="HAMAP-Rule" id="MF_00009"/>
    </source>
</evidence>
<accession>A0A2W4UPP9</accession>